<evidence type="ECO:0000256" key="3">
    <source>
        <dbReference type="ARBA" id="ARBA00023125"/>
    </source>
</evidence>
<keyword evidence="3" id="KW-0238">DNA-binding</keyword>
<dbReference type="PROSITE" id="PS50110">
    <property type="entry name" value="RESPONSE_REGULATORY"/>
    <property type="match status" value="1"/>
</dbReference>
<dbReference type="SUPFAM" id="SSF46894">
    <property type="entry name" value="C-terminal effector domain of the bipartite response regulators"/>
    <property type="match status" value="1"/>
</dbReference>
<dbReference type="Gene3D" id="3.40.50.2300">
    <property type="match status" value="1"/>
</dbReference>
<dbReference type="EMBL" id="JACDXJ010000001">
    <property type="protein sequence ID" value="MBA1154576.1"/>
    <property type="molecule type" value="Genomic_DNA"/>
</dbReference>
<keyword evidence="1 5" id="KW-0597">Phosphoprotein</keyword>
<dbReference type="CDD" id="cd06170">
    <property type="entry name" value="LuxR_C_like"/>
    <property type="match status" value="1"/>
</dbReference>
<dbReference type="SUPFAM" id="SSF52172">
    <property type="entry name" value="CheY-like"/>
    <property type="match status" value="1"/>
</dbReference>
<evidence type="ECO:0000256" key="5">
    <source>
        <dbReference type="PROSITE-ProRule" id="PRU00169"/>
    </source>
</evidence>
<feature type="domain" description="HTH luxR-type" evidence="6">
    <location>
        <begin position="143"/>
        <end position="208"/>
    </location>
</feature>
<protein>
    <submittedName>
        <fullName evidence="8">Response regulator transcription factor</fullName>
    </submittedName>
</protein>
<dbReference type="Pfam" id="PF00196">
    <property type="entry name" value="GerE"/>
    <property type="match status" value="1"/>
</dbReference>
<dbReference type="GO" id="GO:0003677">
    <property type="term" value="F:DNA binding"/>
    <property type="evidence" value="ECO:0007669"/>
    <property type="project" value="UniProtKB-KW"/>
</dbReference>
<gene>
    <name evidence="8" type="ORF">H0S73_00365</name>
</gene>
<dbReference type="SMART" id="SM00421">
    <property type="entry name" value="HTH_LUXR"/>
    <property type="match status" value="1"/>
</dbReference>
<dbReference type="GO" id="GO:0000160">
    <property type="term" value="P:phosphorelay signal transduction system"/>
    <property type="evidence" value="ECO:0007669"/>
    <property type="project" value="InterPro"/>
</dbReference>
<keyword evidence="9" id="KW-1185">Reference proteome</keyword>
<dbReference type="CDD" id="cd17535">
    <property type="entry name" value="REC_NarL-like"/>
    <property type="match status" value="1"/>
</dbReference>
<evidence type="ECO:0000313" key="8">
    <source>
        <dbReference type="EMBL" id="MBA1154576.1"/>
    </source>
</evidence>
<dbReference type="PROSITE" id="PS00622">
    <property type="entry name" value="HTH_LUXR_1"/>
    <property type="match status" value="1"/>
</dbReference>
<proteinExistence type="predicted"/>
<evidence type="ECO:0000259" key="6">
    <source>
        <dbReference type="PROSITE" id="PS50043"/>
    </source>
</evidence>
<dbReference type="InterPro" id="IPR000792">
    <property type="entry name" value="Tscrpt_reg_LuxR_C"/>
</dbReference>
<evidence type="ECO:0000313" key="9">
    <source>
        <dbReference type="Proteomes" id="UP000572984"/>
    </source>
</evidence>
<dbReference type="PANTHER" id="PTHR43214">
    <property type="entry name" value="TWO-COMPONENT RESPONSE REGULATOR"/>
    <property type="match status" value="1"/>
</dbReference>
<sequence>MSIKILIADDHAIVRRGLQALVQAQSGWEVCGGADNGQTAVELAVEQRPDVAILDFSLPVLNGLEATRQIRLASPETEVLVYTMHNNEAVIRDVLKAGARGYVLKTEDDDEVVSAVRALSRKKPYFSPQVAETLLDDFLSCGKVTASDTLSPREREVIQLVAEGQTNKAIADRWAVSIKTVETHRTAAMRKLNLRSGVELALYAVRNKLIEP</sequence>
<dbReference type="SMART" id="SM00448">
    <property type="entry name" value="REC"/>
    <property type="match status" value="1"/>
</dbReference>
<dbReference type="InterPro" id="IPR001789">
    <property type="entry name" value="Sig_transdc_resp-reg_receiver"/>
</dbReference>
<evidence type="ECO:0000259" key="7">
    <source>
        <dbReference type="PROSITE" id="PS50110"/>
    </source>
</evidence>
<dbReference type="GO" id="GO:0006355">
    <property type="term" value="P:regulation of DNA-templated transcription"/>
    <property type="evidence" value="ECO:0007669"/>
    <property type="project" value="InterPro"/>
</dbReference>
<name>A0A838BJ82_9HYPH</name>
<evidence type="ECO:0000256" key="2">
    <source>
        <dbReference type="ARBA" id="ARBA00023015"/>
    </source>
</evidence>
<dbReference type="RefSeq" id="WP_181050276.1">
    <property type="nucleotide sequence ID" value="NZ_JACDXJ010000001.1"/>
</dbReference>
<keyword evidence="4" id="KW-0804">Transcription</keyword>
<dbReference type="Proteomes" id="UP000572984">
    <property type="component" value="Unassembled WGS sequence"/>
</dbReference>
<feature type="domain" description="Response regulatory" evidence="7">
    <location>
        <begin position="4"/>
        <end position="120"/>
    </location>
</feature>
<evidence type="ECO:0000256" key="1">
    <source>
        <dbReference type="ARBA" id="ARBA00022553"/>
    </source>
</evidence>
<keyword evidence="2" id="KW-0805">Transcription regulation</keyword>
<accession>A0A838BJ82</accession>
<reference evidence="8 9" key="1">
    <citation type="submission" date="2020-07" db="EMBL/GenBank/DDBJ databases">
        <title>Draft genome and description of Microvirga mediterraneensis Marseille-Q2068 sp. nov.</title>
        <authorList>
            <person name="Boxberger M."/>
        </authorList>
    </citation>
    <scope>NUCLEOTIDE SEQUENCE [LARGE SCALE GENOMIC DNA]</scope>
    <source>
        <strain evidence="8 9">Marseille-Q2068</strain>
    </source>
</reference>
<dbReference type="PANTHER" id="PTHR43214:SF41">
    <property type="entry name" value="NITRATE_NITRITE RESPONSE REGULATOR PROTEIN NARP"/>
    <property type="match status" value="1"/>
</dbReference>
<dbReference type="InterPro" id="IPR011006">
    <property type="entry name" value="CheY-like_superfamily"/>
</dbReference>
<feature type="modified residue" description="4-aspartylphosphate" evidence="5">
    <location>
        <position position="55"/>
    </location>
</feature>
<comment type="caution">
    <text evidence="8">The sequence shown here is derived from an EMBL/GenBank/DDBJ whole genome shotgun (WGS) entry which is preliminary data.</text>
</comment>
<dbReference type="InterPro" id="IPR039420">
    <property type="entry name" value="WalR-like"/>
</dbReference>
<dbReference type="PRINTS" id="PR00038">
    <property type="entry name" value="HTHLUXR"/>
</dbReference>
<dbReference type="PROSITE" id="PS50043">
    <property type="entry name" value="HTH_LUXR_2"/>
    <property type="match status" value="1"/>
</dbReference>
<dbReference type="Pfam" id="PF00072">
    <property type="entry name" value="Response_reg"/>
    <property type="match status" value="1"/>
</dbReference>
<dbReference type="InterPro" id="IPR058245">
    <property type="entry name" value="NreC/VraR/RcsB-like_REC"/>
</dbReference>
<organism evidence="8 9">
    <name type="scientific">Microvirga mediterraneensis</name>
    <dbReference type="NCBI Taxonomy" id="2754695"/>
    <lineage>
        <taxon>Bacteria</taxon>
        <taxon>Pseudomonadati</taxon>
        <taxon>Pseudomonadota</taxon>
        <taxon>Alphaproteobacteria</taxon>
        <taxon>Hyphomicrobiales</taxon>
        <taxon>Methylobacteriaceae</taxon>
        <taxon>Microvirga</taxon>
    </lineage>
</organism>
<evidence type="ECO:0000256" key="4">
    <source>
        <dbReference type="ARBA" id="ARBA00023163"/>
    </source>
</evidence>
<dbReference type="AlphaFoldDB" id="A0A838BJ82"/>
<dbReference type="InterPro" id="IPR016032">
    <property type="entry name" value="Sig_transdc_resp-reg_C-effctor"/>
</dbReference>